<protein>
    <recommendedName>
        <fullName evidence="5">PepSY domain-containing protein</fullName>
    </recommendedName>
</protein>
<keyword evidence="4" id="KW-1185">Reference proteome</keyword>
<evidence type="ECO:0000256" key="1">
    <source>
        <dbReference type="SAM" id="MobiDB-lite"/>
    </source>
</evidence>
<sequence>MAFGRFPSWRTVFRKVHLWLGIGLTLLIVPISLTGLVLVFDDEIDAALNPGLYATTGAAVARSADAYLRSASEAVGGQAAVLRWPHAEGGPVTVVVRLQPASAMEGRGPGVGGAANRSGRPGEPGGNRRPPSRLVYLDPPTAAVLGVKDLRNSLIGQIHVFHENLMVPEYSGRDIVGWTGVALLLLSVTGLILWFPRNGRFARALAWRRGPATSINLHHLAGFWISIPLGLMALTGIVLAFPPQASAVLNAFDAPRPPVRRPGGDPLMPQPLLTAERALALGTGAAAPEAPRLLAVPSTVTKAWRLEVQAADGTRHAVSIDDATGQTTLEPAQRRGDAIGAWMRRVHQGRADGPVWAALAGLCGALPTLLAITGVLMWLRKRRNRAALRNDATAFPDRRLISAENA</sequence>
<feature type="region of interest" description="Disordered" evidence="1">
    <location>
        <begin position="104"/>
        <end position="133"/>
    </location>
</feature>
<keyword evidence="2" id="KW-0812">Transmembrane</keyword>
<feature type="transmembrane region" description="Helical" evidence="2">
    <location>
        <begin position="175"/>
        <end position="196"/>
    </location>
</feature>
<dbReference type="AlphaFoldDB" id="A0AA37WUN8"/>
<organism evidence="3 4">
    <name type="scientific">Methylobacterium tardum</name>
    <dbReference type="NCBI Taxonomy" id="374432"/>
    <lineage>
        <taxon>Bacteria</taxon>
        <taxon>Pseudomonadati</taxon>
        <taxon>Pseudomonadota</taxon>
        <taxon>Alphaproteobacteria</taxon>
        <taxon>Hyphomicrobiales</taxon>
        <taxon>Methylobacteriaceae</taxon>
        <taxon>Methylobacterium</taxon>
    </lineage>
</organism>
<dbReference type="Pfam" id="PF03929">
    <property type="entry name" value="PepSY_TM"/>
    <property type="match status" value="1"/>
</dbReference>
<evidence type="ECO:0000256" key="2">
    <source>
        <dbReference type="SAM" id="Phobius"/>
    </source>
</evidence>
<feature type="transmembrane region" description="Helical" evidence="2">
    <location>
        <begin position="355"/>
        <end position="379"/>
    </location>
</feature>
<dbReference type="InterPro" id="IPR005625">
    <property type="entry name" value="PepSY-ass_TM"/>
</dbReference>
<keyword evidence="2" id="KW-1133">Transmembrane helix</keyword>
<accession>A0AA37WUN8</accession>
<evidence type="ECO:0000313" key="3">
    <source>
        <dbReference type="EMBL" id="GLS73751.1"/>
    </source>
</evidence>
<evidence type="ECO:0000313" key="4">
    <source>
        <dbReference type="Proteomes" id="UP001157440"/>
    </source>
</evidence>
<gene>
    <name evidence="3" type="ORF">GCM10007890_57660</name>
</gene>
<name>A0AA37WUN8_9HYPH</name>
<dbReference type="RefSeq" id="WP_238199303.1">
    <property type="nucleotide sequence ID" value="NZ_BPQZ01000034.1"/>
</dbReference>
<reference evidence="4" key="1">
    <citation type="journal article" date="2019" name="Int. J. Syst. Evol. Microbiol.">
        <title>The Global Catalogue of Microorganisms (GCM) 10K type strain sequencing project: providing services to taxonomists for standard genome sequencing and annotation.</title>
        <authorList>
            <consortium name="The Broad Institute Genomics Platform"/>
            <consortium name="The Broad Institute Genome Sequencing Center for Infectious Disease"/>
            <person name="Wu L."/>
            <person name="Ma J."/>
        </authorList>
    </citation>
    <scope>NUCLEOTIDE SEQUENCE [LARGE SCALE GENOMIC DNA]</scope>
    <source>
        <strain evidence="4">NBRC 103632</strain>
    </source>
</reference>
<feature type="transmembrane region" description="Helical" evidence="2">
    <location>
        <begin position="16"/>
        <end position="40"/>
    </location>
</feature>
<keyword evidence="2" id="KW-0472">Membrane</keyword>
<feature type="transmembrane region" description="Helical" evidence="2">
    <location>
        <begin position="217"/>
        <end position="241"/>
    </location>
</feature>
<dbReference type="PANTHER" id="PTHR34219">
    <property type="entry name" value="IRON-REGULATED INNER MEMBRANE PROTEIN-RELATED"/>
    <property type="match status" value="1"/>
</dbReference>
<dbReference type="EMBL" id="BSPL01000029">
    <property type="protein sequence ID" value="GLS73751.1"/>
    <property type="molecule type" value="Genomic_DNA"/>
</dbReference>
<comment type="caution">
    <text evidence="3">The sequence shown here is derived from an EMBL/GenBank/DDBJ whole genome shotgun (WGS) entry which is preliminary data.</text>
</comment>
<feature type="compositionally biased region" description="Low complexity" evidence="1">
    <location>
        <begin position="116"/>
        <end position="133"/>
    </location>
</feature>
<proteinExistence type="predicted"/>
<dbReference type="Proteomes" id="UP001157440">
    <property type="component" value="Unassembled WGS sequence"/>
</dbReference>
<evidence type="ECO:0008006" key="5">
    <source>
        <dbReference type="Google" id="ProtNLM"/>
    </source>
</evidence>